<keyword evidence="2" id="KW-0808">Transferase</keyword>
<proteinExistence type="predicted"/>
<keyword evidence="3" id="KW-0949">S-adenosyl-L-methionine</keyword>
<keyword evidence="1" id="KW-0489">Methyltransferase</keyword>
<dbReference type="Pfam" id="PF00891">
    <property type="entry name" value="Methyltransf_2"/>
    <property type="match status" value="1"/>
</dbReference>
<name>A0ABR4ETH7_9PEZI</name>
<reference evidence="5 6" key="1">
    <citation type="submission" date="2024-03" db="EMBL/GenBank/DDBJ databases">
        <title>A high-quality draft genome sequence of Diaporthe vaccinii, a causative agent of upright dieback and viscid rot disease in cranberry plants.</title>
        <authorList>
            <person name="Sarrasin M."/>
            <person name="Lang B.F."/>
            <person name="Burger G."/>
        </authorList>
    </citation>
    <scope>NUCLEOTIDE SEQUENCE [LARGE SCALE GENOMIC DNA]</scope>
    <source>
        <strain evidence="5 6">IS7</strain>
    </source>
</reference>
<evidence type="ECO:0000256" key="3">
    <source>
        <dbReference type="ARBA" id="ARBA00022691"/>
    </source>
</evidence>
<comment type="caution">
    <text evidence="5">The sequence shown here is derived from an EMBL/GenBank/DDBJ whole genome shotgun (WGS) entry which is preliminary data.</text>
</comment>
<dbReference type="PANTHER" id="PTHR43712">
    <property type="entry name" value="PUTATIVE (AFU_ORTHOLOGUE AFUA_4G14580)-RELATED"/>
    <property type="match status" value="1"/>
</dbReference>
<accession>A0ABR4ETH7</accession>
<dbReference type="SUPFAM" id="SSF53335">
    <property type="entry name" value="S-adenosyl-L-methionine-dependent methyltransferases"/>
    <property type="match status" value="1"/>
</dbReference>
<evidence type="ECO:0000313" key="5">
    <source>
        <dbReference type="EMBL" id="KAL2285750.1"/>
    </source>
</evidence>
<dbReference type="Gene3D" id="3.40.50.150">
    <property type="entry name" value="Vaccinia Virus protein VP39"/>
    <property type="match status" value="1"/>
</dbReference>
<evidence type="ECO:0000256" key="1">
    <source>
        <dbReference type="ARBA" id="ARBA00022603"/>
    </source>
</evidence>
<evidence type="ECO:0000313" key="6">
    <source>
        <dbReference type="Proteomes" id="UP001600888"/>
    </source>
</evidence>
<dbReference type="PANTHER" id="PTHR43712:SF16">
    <property type="entry name" value="O-METHYLTRANSFERASE ELCB"/>
    <property type="match status" value="1"/>
</dbReference>
<dbReference type="InterPro" id="IPR029063">
    <property type="entry name" value="SAM-dependent_MTases_sf"/>
</dbReference>
<gene>
    <name evidence="5" type="ORF">FJTKL_07480</name>
</gene>
<organism evidence="5 6">
    <name type="scientific">Diaporthe vaccinii</name>
    <dbReference type="NCBI Taxonomy" id="105482"/>
    <lineage>
        <taxon>Eukaryota</taxon>
        <taxon>Fungi</taxon>
        <taxon>Dikarya</taxon>
        <taxon>Ascomycota</taxon>
        <taxon>Pezizomycotina</taxon>
        <taxon>Sordariomycetes</taxon>
        <taxon>Sordariomycetidae</taxon>
        <taxon>Diaporthales</taxon>
        <taxon>Diaporthaceae</taxon>
        <taxon>Diaporthe</taxon>
        <taxon>Diaporthe eres species complex</taxon>
    </lineage>
</organism>
<sequence>MESYFVNVAVEFLPSLARTVDATAKWPGSQEPNESGHALANNSNETPFEIIKKDPARQQRFTDAQSFSHMHESFSMDHLLRGYDFSHASSVVDIGGCDGKVAFALAKKYPGINKIVVQDQPHVISGIDIPKELQSRVEGMEHNFFTPQPVKDADVYLMRWVLHDWSDKYCIKILRNLIPALKKNAKVVVNDICIPEPGQTSIAADRAFRKMDISMKAFGNARQRDAEMWAALFTEADEGFRFVGITLPEGARMAIIQAEWLGKP</sequence>
<feature type="domain" description="O-methyltransferase C-terminal" evidence="4">
    <location>
        <begin position="46"/>
        <end position="236"/>
    </location>
</feature>
<dbReference type="EMBL" id="JBAWTH010000028">
    <property type="protein sequence ID" value="KAL2285750.1"/>
    <property type="molecule type" value="Genomic_DNA"/>
</dbReference>
<dbReference type="InterPro" id="IPR001077">
    <property type="entry name" value="COMT_C"/>
</dbReference>
<evidence type="ECO:0000259" key="4">
    <source>
        <dbReference type="Pfam" id="PF00891"/>
    </source>
</evidence>
<evidence type="ECO:0000256" key="2">
    <source>
        <dbReference type="ARBA" id="ARBA00022679"/>
    </source>
</evidence>
<dbReference type="PROSITE" id="PS51683">
    <property type="entry name" value="SAM_OMT_II"/>
    <property type="match status" value="1"/>
</dbReference>
<protein>
    <recommendedName>
        <fullName evidence="4">O-methyltransferase C-terminal domain-containing protein</fullName>
    </recommendedName>
</protein>
<keyword evidence="6" id="KW-1185">Reference proteome</keyword>
<dbReference type="Proteomes" id="UP001600888">
    <property type="component" value="Unassembled WGS sequence"/>
</dbReference>
<dbReference type="InterPro" id="IPR016461">
    <property type="entry name" value="COMT-like"/>
</dbReference>